<dbReference type="GeneID" id="54582165"/>
<feature type="coiled-coil region" evidence="1">
    <location>
        <begin position="58"/>
        <end position="90"/>
    </location>
</feature>
<accession>A0A6A6IKI3</accession>
<sequence>MPPKKEKLSKEQVRDLLRNYGIRFEGPVPPRDWPSEHERHFHAIRDISYIRYDDYKHNRNVERERRRLYKQRANKLRQKASDLLEDLSINEATWRAALEQVVSEPFEQDVVCRRCGDETWFADFLASPLDQGTRATLRARQTLRKKCTCESGPPLARTRNNVEEDGPVFCFAVEAVVTHCAEDDALQHLSVPMKPDRVIGLRPTSRINHCIAAAPRHLSHCPIRGRNIVYPFLVIEAKKEEDAPGFRAIQKQTAFPVRRLLQAQNDLRSVCGVDCEPFLVWFFAYQGEEWRLYAGTLESPKVRIYDLWHGTIESQDGALQLLLIVDYIWSWARDIYRPAIMSCLLGPNMEHREHSPATTDRFRYSLSVPTEPRSPPIAHDLDLLSMDQALLHVEGTDHFFQVMDQRTSDPEVQPISEVMDTHSHPFLRWTAEHELSPSWTSVANIRHSDIVSFNFQLYTAPIPSEDARIPSEFAFPVPDSCTFTIPRELLLGLASFWTNTTHSSLPISSGMVHCTILFHTYCEQTTWQIQRVLNCIVWECSHARAFSSLVPNASPAGITAYGSRPFNAIHLQRRVQEVQQMRGGFSVFHALRNTSFILKSTEDGGPTSDASPDIRWIPCEEIPISPNQARFWMDGPDYDHLDSISTTPPFMYRKLLEVHPSTDETSFPLLQDLQENFGANDAILAVKPQAWPSTCPRFCLFILIQQDLEQRHALHKLLHQTLKDRNLYFGDECTFTEEDKESLRDWCKALKEVG</sequence>
<organism evidence="2 3">
    <name type="scientific">Trematosphaeria pertusa</name>
    <dbReference type="NCBI Taxonomy" id="390896"/>
    <lineage>
        <taxon>Eukaryota</taxon>
        <taxon>Fungi</taxon>
        <taxon>Dikarya</taxon>
        <taxon>Ascomycota</taxon>
        <taxon>Pezizomycotina</taxon>
        <taxon>Dothideomycetes</taxon>
        <taxon>Pleosporomycetidae</taxon>
        <taxon>Pleosporales</taxon>
        <taxon>Massarineae</taxon>
        <taxon>Trematosphaeriaceae</taxon>
        <taxon>Trematosphaeria</taxon>
    </lineage>
</organism>
<keyword evidence="1" id="KW-0175">Coiled coil</keyword>
<evidence type="ECO:0000313" key="3">
    <source>
        <dbReference type="Proteomes" id="UP000800094"/>
    </source>
</evidence>
<evidence type="ECO:0000256" key="1">
    <source>
        <dbReference type="SAM" id="Coils"/>
    </source>
</evidence>
<reference evidence="2" key="1">
    <citation type="journal article" date="2020" name="Stud. Mycol.">
        <title>101 Dothideomycetes genomes: a test case for predicting lifestyles and emergence of pathogens.</title>
        <authorList>
            <person name="Haridas S."/>
            <person name="Albert R."/>
            <person name="Binder M."/>
            <person name="Bloem J."/>
            <person name="Labutti K."/>
            <person name="Salamov A."/>
            <person name="Andreopoulos B."/>
            <person name="Baker S."/>
            <person name="Barry K."/>
            <person name="Bills G."/>
            <person name="Bluhm B."/>
            <person name="Cannon C."/>
            <person name="Castanera R."/>
            <person name="Culley D."/>
            <person name="Daum C."/>
            <person name="Ezra D."/>
            <person name="Gonzalez J."/>
            <person name="Henrissat B."/>
            <person name="Kuo A."/>
            <person name="Liang C."/>
            <person name="Lipzen A."/>
            <person name="Lutzoni F."/>
            <person name="Magnuson J."/>
            <person name="Mondo S."/>
            <person name="Nolan M."/>
            <person name="Ohm R."/>
            <person name="Pangilinan J."/>
            <person name="Park H.-J."/>
            <person name="Ramirez L."/>
            <person name="Alfaro M."/>
            <person name="Sun H."/>
            <person name="Tritt A."/>
            <person name="Yoshinaga Y."/>
            <person name="Zwiers L.-H."/>
            <person name="Turgeon B."/>
            <person name="Goodwin S."/>
            <person name="Spatafora J."/>
            <person name="Crous P."/>
            <person name="Grigoriev I."/>
        </authorList>
    </citation>
    <scope>NUCLEOTIDE SEQUENCE</scope>
    <source>
        <strain evidence="2">CBS 122368</strain>
    </source>
</reference>
<name>A0A6A6IKI3_9PLEO</name>
<protein>
    <submittedName>
        <fullName evidence="2">Uncharacterized protein</fullName>
    </submittedName>
</protein>
<proteinExistence type="predicted"/>
<keyword evidence="3" id="KW-1185">Reference proteome</keyword>
<gene>
    <name evidence="2" type="ORF">BU26DRAFT_518526</name>
</gene>
<evidence type="ECO:0000313" key="2">
    <source>
        <dbReference type="EMBL" id="KAF2250070.1"/>
    </source>
</evidence>
<dbReference type="RefSeq" id="XP_033685074.1">
    <property type="nucleotide sequence ID" value="XM_033828835.1"/>
</dbReference>
<dbReference type="EMBL" id="ML987194">
    <property type="protein sequence ID" value="KAF2250070.1"/>
    <property type="molecule type" value="Genomic_DNA"/>
</dbReference>
<dbReference type="OrthoDB" id="3538597at2759"/>
<dbReference type="AlphaFoldDB" id="A0A6A6IKI3"/>
<dbReference type="Proteomes" id="UP000800094">
    <property type="component" value="Unassembled WGS sequence"/>
</dbReference>